<dbReference type="Pfam" id="PF07589">
    <property type="entry name" value="PEP-CTERM"/>
    <property type="match status" value="1"/>
</dbReference>
<dbReference type="RefSeq" id="WP_095616629.1">
    <property type="nucleotide sequence ID" value="NZ_NSKD01000002.1"/>
</dbReference>
<protein>
    <submittedName>
        <fullName evidence="3">PEP-CTERM sorting domain-containing protein</fullName>
    </submittedName>
</protein>
<dbReference type="InterPro" id="IPR013424">
    <property type="entry name" value="Ice-binding_C"/>
</dbReference>
<dbReference type="NCBIfam" id="NF038125">
    <property type="entry name" value="PEP_CTERM_THxN"/>
    <property type="match status" value="1"/>
</dbReference>
<feature type="chain" id="PRO_5012697170" evidence="1">
    <location>
        <begin position="25"/>
        <end position="239"/>
    </location>
</feature>
<dbReference type="InterPro" id="IPR047995">
    <property type="entry name" value="Choice_anch_K"/>
</dbReference>
<name>A0A2A2F5Q0_9GAMM</name>
<evidence type="ECO:0000259" key="2">
    <source>
        <dbReference type="Pfam" id="PF07589"/>
    </source>
</evidence>
<feature type="domain" description="Ice-binding protein C-terminal" evidence="2">
    <location>
        <begin position="214"/>
        <end position="236"/>
    </location>
</feature>
<comment type="caution">
    <text evidence="3">The sequence shown here is derived from an EMBL/GenBank/DDBJ whole genome shotgun (WGS) entry which is preliminary data.</text>
</comment>
<keyword evidence="4" id="KW-1185">Reference proteome</keyword>
<evidence type="ECO:0000313" key="4">
    <source>
        <dbReference type="Proteomes" id="UP000218896"/>
    </source>
</evidence>
<feature type="signal peptide" evidence="1">
    <location>
        <begin position="1"/>
        <end position="24"/>
    </location>
</feature>
<gene>
    <name evidence="3" type="ORF">CK501_04850</name>
</gene>
<dbReference type="NCBIfam" id="TIGR02595">
    <property type="entry name" value="PEP_CTERM"/>
    <property type="match status" value="1"/>
</dbReference>
<dbReference type="AlphaFoldDB" id="A0A2A2F5Q0"/>
<reference evidence="3 4" key="1">
    <citation type="submission" date="2017-08" db="EMBL/GenBank/DDBJ databases">
        <title>Halovibrio sewagensis sp. nov., isolated from wastewater of high salinity.</title>
        <authorList>
            <person name="Dong X."/>
            <person name="Zhang G."/>
        </authorList>
    </citation>
    <scope>NUCLEOTIDE SEQUENCE [LARGE SCALE GENOMIC DNA]</scope>
    <source>
        <strain evidence="3 4">YL5-2</strain>
    </source>
</reference>
<evidence type="ECO:0000256" key="1">
    <source>
        <dbReference type="SAM" id="SignalP"/>
    </source>
</evidence>
<organism evidence="3 4">
    <name type="scientific">Halovibrio salipaludis</name>
    <dbReference type="NCBI Taxonomy" id="2032626"/>
    <lineage>
        <taxon>Bacteria</taxon>
        <taxon>Pseudomonadati</taxon>
        <taxon>Pseudomonadota</taxon>
        <taxon>Gammaproteobacteria</taxon>
        <taxon>Oceanospirillales</taxon>
        <taxon>Halomonadaceae</taxon>
        <taxon>Halovibrio</taxon>
    </lineage>
</organism>
<dbReference type="NCBIfam" id="NF038131">
    <property type="entry name" value="choice_anch_K"/>
    <property type="match status" value="1"/>
</dbReference>
<evidence type="ECO:0000313" key="3">
    <source>
        <dbReference type="EMBL" id="PAU80901.1"/>
    </source>
</evidence>
<dbReference type="EMBL" id="NSKD01000002">
    <property type="protein sequence ID" value="PAU80901.1"/>
    <property type="molecule type" value="Genomic_DNA"/>
</dbReference>
<sequence length="239" mass="25897">MTPFSSVRLALATSLLLLAGQTMAFPVDLDSVSGQWNDPIGGQNVTGMGTGEIRWGYNHDGERSGYGFEGAPDLPTTINSGDAFTLGTMTHFNYAIESGTAINGVSLDVMADFSGLGDASVTGPYRFSFTHEETPNTGCGLFYLVCAVFFPEKNHVDDIVYLDETITSSGFQLGDRVYSMELLGFDNYKEHFKTSEKEKTSIDLLARLNVRQVQVPEPGTLALLGLGLAGLGMARRRQR</sequence>
<dbReference type="Proteomes" id="UP000218896">
    <property type="component" value="Unassembled WGS sequence"/>
</dbReference>
<keyword evidence="1" id="KW-0732">Signal</keyword>
<proteinExistence type="predicted"/>
<accession>A0A2A2F5Q0</accession>